<dbReference type="GO" id="GO:0000027">
    <property type="term" value="P:ribosomal large subunit assembly"/>
    <property type="evidence" value="ECO:0007669"/>
    <property type="project" value="TreeGrafter"/>
</dbReference>
<dbReference type="GO" id="GO:0000055">
    <property type="term" value="P:ribosomal large subunit export from nucleus"/>
    <property type="evidence" value="ECO:0007669"/>
    <property type="project" value="TreeGrafter"/>
</dbReference>
<evidence type="ECO:0000256" key="1">
    <source>
        <dbReference type="ARBA" id="ARBA00022741"/>
    </source>
</evidence>
<dbReference type="GO" id="GO:0005524">
    <property type="term" value="F:ATP binding"/>
    <property type="evidence" value="ECO:0007669"/>
    <property type="project" value="UniProtKB-KW"/>
</dbReference>
<dbReference type="PANTHER" id="PTHR48103:SF2">
    <property type="entry name" value="MIDASIN"/>
    <property type="match status" value="1"/>
</dbReference>
<gene>
    <name evidence="4" type="ORF">J437_LFUL012697</name>
</gene>
<reference evidence="4" key="2">
    <citation type="submission" date="2017-10" db="EMBL/GenBank/DDBJ databases">
        <title>Ladona fulva Genome sequencing and assembly.</title>
        <authorList>
            <person name="Murali S."/>
            <person name="Richards S."/>
            <person name="Bandaranaike D."/>
            <person name="Bellair M."/>
            <person name="Blankenburg K."/>
            <person name="Chao H."/>
            <person name="Dinh H."/>
            <person name="Doddapaneni H."/>
            <person name="Dugan-Rocha S."/>
            <person name="Elkadiri S."/>
            <person name="Gnanaolivu R."/>
            <person name="Hernandez B."/>
            <person name="Skinner E."/>
            <person name="Javaid M."/>
            <person name="Lee S."/>
            <person name="Li M."/>
            <person name="Ming W."/>
            <person name="Munidasa M."/>
            <person name="Muniz J."/>
            <person name="Nguyen L."/>
            <person name="Hughes D."/>
            <person name="Osuji N."/>
            <person name="Pu L.-L."/>
            <person name="Puazo M."/>
            <person name="Qu C."/>
            <person name="Quiroz J."/>
            <person name="Raj R."/>
            <person name="Weissenberger G."/>
            <person name="Xin Y."/>
            <person name="Zou X."/>
            <person name="Han Y."/>
            <person name="Worley K."/>
            <person name="Muzny D."/>
            <person name="Gibbs R."/>
        </authorList>
    </citation>
    <scope>NUCLEOTIDE SEQUENCE</scope>
    <source>
        <strain evidence="4">Sampled in the wild</strain>
    </source>
</reference>
<dbReference type="GO" id="GO:0005634">
    <property type="term" value="C:nucleus"/>
    <property type="evidence" value="ECO:0007669"/>
    <property type="project" value="TreeGrafter"/>
</dbReference>
<dbReference type="GO" id="GO:0016887">
    <property type="term" value="F:ATP hydrolysis activity"/>
    <property type="evidence" value="ECO:0007669"/>
    <property type="project" value="InterPro"/>
</dbReference>
<feature type="domain" description="AAA+ ATPase" evidence="3">
    <location>
        <begin position="10"/>
        <end position="257"/>
    </location>
</feature>
<protein>
    <recommendedName>
        <fullName evidence="3">AAA+ ATPase domain-containing protein</fullName>
    </recommendedName>
</protein>
<dbReference type="Gene3D" id="3.40.50.300">
    <property type="entry name" value="P-loop containing nucleotide triphosphate hydrolases"/>
    <property type="match status" value="1"/>
</dbReference>
<dbReference type="Pfam" id="PF17865">
    <property type="entry name" value="AAA_lid_5"/>
    <property type="match status" value="1"/>
</dbReference>
<dbReference type="InterPro" id="IPR011704">
    <property type="entry name" value="ATPase_dyneun-rel_AAA"/>
</dbReference>
<evidence type="ECO:0000256" key="2">
    <source>
        <dbReference type="ARBA" id="ARBA00022840"/>
    </source>
</evidence>
<keyword evidence="5" id="KW-1185">Reference proteome</keyword>
<proteinExistence type="predicted"/>
<reference evidence="4" key="1">
    <citation type="submission" date="2013-04" db="EMBL/GenBank/DDBJ databases">
        <authorList>
            <person name="Qu J."/>
            <person name="Murali S.C."/>
            <person name="Bandaranaike D."/>
            <person name="Bellair M."/>
            <person name="Blankenburg K."/>
            <person name="Chao H."/>
            <person name="Dinh H."/>
            <person name="Doddapaneni H."/>
            <person name="Downs B."/>
            <person name="Dugan-Rocha S."/>
            <person name="Elkadiri S."/>
            <person name="Gnanaolivu R.D."/>
            <person name="Hernandez B."/>
            <person name="Javaid M."/>
            <person name="Jayaseelan J.C."/>
            <person name="Lee S."/>
            <person name="Li M."/>
            <person name="Ming W."/>
            <person name="Munidasa M."/>
            <person name="Muniz J."/>
            <person name="Nguyen L."/>
            <person name="Ongeri F."/>
            <person name="Osuji N."/>
            <person name="Pu L.-L."/>
            <person name="Puazo M."/>
            <person name="Qu C."/>
            <person name="Quiroz J."/>
            <person name="Raj R."/>
            <person name="Weissenberger G."/>
            <person name="Xin Y."/>
            <person name="Zou X."/>
            <person name="Han Y."/>
            <person name="Richards S."/>
            <person name="Worley K."/>
            <person name="Muzny D."/>
            <person name="Gibbs R."/>
        </authorList>
    </citation>
    <scope>NUCLEOTIDE SEQUENCE</scope>
    <source>
        <strain evidence="4">Sampled in the wild</strain>
    </source>
</reference>
<dbReference type="GO" id="GO:0030687">
    <property type="term" value="C:preribosome, large subunit precursor"/>
    <property type="evidence" value="ECO:0007669"/>
    <property type="project" value="TreeGrafter"/>
</dbReference>
<dbReference type="Proteomes" id="UP000792457">
    <property type="component" value="Unassembled WGS sequence"/>
</dbReference>
<accession>A0A8K0K0A5</accession>
<dbReference type="SUPFAM" id="SSF52540">
    <property type="entry name" value="P-loop containing nucleoside triphosphate hydrolases"/>
    <property type="match status" value="1"/>
</dbReference>
<sequence length="307" mass="34171">MERVGVCVTRSESVLLVGETGTGKTSVVQFLANELNTRLIVLNMNQQSDTADLLGGYKPVDLKCIVTPVKENFECLFVKTFSRKQNVKFLEHISTSYHNKNWKTLLKLMKHSTSSGIKRVTSGSSGKKDSVSKNEWMELWKQLERLEIQLKNSTLAFSFIEGSLVKALRAGLWVLLDEINLATGETLECLSGLLEGVGDINGGSLCLHERGDTTPIVRHPNFRLFACMNPATDVGKKDLPPGLRNRFTEFFVDEITDKNDLIQLCGSYLSAFVVPPSVLENIVSFYLKVRKEASISLSDGTGHKPHY</sequence>
<dbReference type="InterPro" id="IPR003593">
    <property type="entry name" value="AAA+_ATPase"/>
</dbReference>
<name>A0A8K0K0A5_LADFU</name>
<evidence type="ECO:0000259" key="3">
    <source>
        <dbReference type="SMART" id="SM00382"/>
    </source>
</evidence>
<dbReference type="InterPro" id="IPR025662">
    <property type="entry name" value="Sigma_54_int_dom_ATP-bd_1"/>
</dbReference>
<evidence type="ECO:0000313" key="4">
    <source>
        <dbReference type="EMBL" id="KAG8225222.1"/>
    </source>
</evidence>
<dbReference type="Pfam" id="PF07728">
    <property type="entry name" value="AAA_5"/>
    <property type="match status" value="2"/>
</dbReference>
<keyword evidence="1" id="KW-0547">Nucleotide-binding</keyword>
<dbReference type="PANTHER" id="PTHR48103">
    <property type="entry name" value="MIDASIN-RELATED"/>
    <property type="match status" value="1"/>
</dbReference>
<dbReference type="EMBL" id="KZ308230">
    <property type="protein sequence ID" value="KAG8225222.1"/>
    <property type="molecule type" value="Genomic_DNA"/>
</dbReference>
<dbReference type="InterPro" id="IPR041190">
    <property type="entry name" value="Midasin_AAA_lid_5"/>
</dbReference>
<comment type="caution">
    <text evidence="4">The sequence shown here is derived from an EMBL/GenBank/DDBJ whole genome shotgun (WGS) entry which is preliminary data.</text>
</comment>
<dbReference type="OrthoDB" id="422220at2759"/>
<dbReference type="AlphaFoldDB" id="A0A8K0K0A5"/>
<dbReference type="SMART" id="SM00382">
    <property type="entry name" value="AAA"/>
    <property type="match status" value="1"/>
</dbReference>
<dbReference type="InterPro" id="IPR027417">
    <property type="entry name" value="P-loop_NTPase"/>
</dbReference>
<keyword evidence="2" id="KW-0067">ATP-binding</keyword>
<feature type="non-terminal residue" evidence="4">
    <location>
        <position position="307"/>
    </location>
</feature>
<organism evidence="4 5">
    <name type="scientific">Ladona fulva</name>
    <name type="common">Scarce chaser dragonfly</name>
    <name type="synonym">Libellula fulva</name>
    <dbReference type="NCBI Taxonomy" id="123851"/>
    <lineage>
        <taxon>Eukaryota</taxon>
        <taxon>Metazoa</taxon>
        <taxon>Ecdysozoa</taxon>
        <taxon>Arthropoda</taxon>
        <taxon>Hexapoda</taxon>
        <taxon>Insecta</taxon>
        <taxon>Pterygota</taxon>
        <taxon>Palaeoptera</taxon>
        <taxon>Odonata</taxon>
        <taxon>Epiprocta</taxon>
        <taxon>Anisoptera</taxon>
        <taxon>Libelluloidea</taxon>
        <taxon>Libellulidae</taxon>
        <taxon>Ladona</taxon>
    </lineage>
</organism>
<evidence type="ECO:0000313" key="5">
    <source>
        <dbReference type="Proteomes" id="UP000792457"/>
    </source>
</evidence>
<dbReference type="PROSITE" id="PS00675">
    <property type="entry name" value="SIGMA54_INTERACT_1"/>
    <property type="match status" value="1"/>
</dbReference>